<dbReference type="InterPro" id="IPR027310">
    <property type="entry name" value="Profilin_CS"/>
</dbReference>
<dbReference type="PROSITE" id="PS00414">
    <property type="entry name" value="PROFILIN"/>
    <property type="match status" value="1"/>
</dbReference>
<dbReference type="AlphaFoldDB" id="A0A367IJP5"/>
<dbReference type="Gene3D" id="3.30.450.30">
    <property type="entry name" value="Dynein light chain 2a, cytoplasmic"/>
    <property type="match status" value="1"/>
</dbReference>
<dbReference type="InterPro" id="IPR036140">
    <property type="entry name" value="PFN_sf"/>
</dbReference>
<dbReference type="GO" id="GO:0005938">
    <property type="term" value="C:cell cortex"/>
    <property type="evidence" value="ECO:0007669"/>
    <property type="project" value="TreeGrafter"/>
</dbReference>
<dbReference type="EMBL" id="PJQM01007772">
    <property type="protein sequence ID" value="RCH77741.1"/>
    <property type="molecule type" value="Genomic_DNA"/>
</dbReference>
<dbReference type="GO" id="GO:0003785">
    <property type="term" value="F:actin monomer binding"/>
    <property type="evidence" value="ECO:0007669"/>
    <property type="project" value="TreeGrafter"/>
</dbReference>
<keyword evidence="4 6" id="KW-0009">Actin-binding</keyword>
<name>A0A367IJP5_RHIST</name>
<keyword evidence="8" id="KW-1185">Reference proteome</keyword>
<dbReference type="PRINTS" id="PR00392">
    <property type="entry name" value="PROFILIN"/>
</dbReference>
<evidence type="ECO:0000256" key="5">
    <source>
        <dbReference type="ARBA" id="ARBA00023212"/>
    </source>
</evidence>
<comment type="subcellular location">
    <subcellularLocation>
        <location evidence="1">Cytoplasm</location>
        <location evidence="1">Cytoskeleton</location>
    </subcellularLocation>
</comment>
<keyword evidence="5" id="KW-0206">Cytoskeleton</keyword>
<evidence type="ECO:0000313" key="8">
    <source>
        <dbReference type="Proteomes" id="UP000253551"/>
    </source>
</evidence>
<dbReference type="SUPFAM" id="SSF55770">
    <property type="entry name" value="Profilin (actin-binding protein)"/>
    <property type="match status" value="1"/>
</dbReference>
<dbReference type="GO" id="GO:0005856">
    <property type="term" value="C:cytoskeleton"/>
    <property type="evidence" value="ECO:0007669"/>
    <property type="project" value="UniProtKB-SubCell"/>
</dbReference>
<dbReference type="SMART" id="SM00392">
    <property type="entry name" value="PROF"/>
    <property type="match status" value="1"/>
</dbReference>
<keyword evidence="3" id="KW-0963">Cytoplasm</keyword>
<dbReference type="InterPro" id="IPR048278">
    <property type="entry name" value="PFN"/>
</dbReference>
<protein>
    <recommendedName>
        <fullName evidence="6">Profilin</fullName>
    </recommendedName>
</protein>
<gene>
    <name evidence="7" type="primary">PFY1_2</name>
    <name evidence="7" type="ORF">CU098_006953</name>
</gene>
<dbReference type="STRING" id="4846.A0A367IJP5"/>
<sequence length="79" mass="8581">MSWQSYVDSNLVGTGNVSQASIFGLNGGVWATSPGFQLQPSEVSKIIEGFKNSEPVIENGIHIAGEKYFTLLANERSIY</sequence>
<dbReference type="Pfam" id="PF00235">
    <property type="entry name" value="Profilin"/>
    <property type="match status" value="1"/>
</dbReference>
<proteinExistence type="inferred from homology"/>
<accession>A0A367IJP5</accession>
<evidence type="ECO:0000256" key="3">
    <source>
        <dbReference type="ARBA" id="ARBA00022490"/>
    </source>
</evidence>
<evidence type="ECO:0000256" key="6">
    <source>
        <dbReference type="RuleBase" id="RU003909"/>
    </source>
</evidence>
<dbReference type="InterPro" id="IPR005455">
    <property type="entry name" value="PFN_euk"/>
</dbReference>
<comment type="caution">
    <text evidence="7">The sequence shown here is derived from an EMBL/GenBank/DDBJ whole genome shotgun (WGS) entry which is preliminary data.</text>
</comment>
<comment type="similarity">
    <text evidence="2 6">Belongs to the profilin family.</text>
</comment>
<evidence type="ECO:0000256" key="4">
    <source>
        <dbReference type="ARBA" id="ARBA00023203"/>
    </source>
</evidence>
<dbReference type="OrthoDB" id="421374at2759"/>
<evidence type="ECO:0000313" key="7">
    <source>
        <dbReference type="EMBL" id="RCH77741.1"/>
    </source>
</evidence>
<dbReference type="PANTHER" id="PTHR11604">
    <property type="entry name" value="PROFILIN"/>
    <property type="match status" value="1"/>
</dbReference>
<dbReference type="PANTHER" id="PTHR11604:SF0">
    <property type="entry name" value="PROFILIN"/>
    <property type="match status" value="1"/>
</dbReference>
<evidence type="ECO:0000256" key="1">
    <source>
        <dbReference type="ARBA" id="ARBA00004245"/>
    </source>
</evidence>
<feature type="non-terminal residue" evidence="7">
    <location>
        <position position="79"/>
    </location>
</feature>
<dbReference type="Proteomes" id="UP000253551">
    <property type="component" value="Unassembled WGS sequence"/>
</dbReference>
<dbReference type="CDD" id="cd00148">
    <property type="entry name" value="PROF"/>
    <property type="match status" value="1"/>
</dbReference>
<organism evidence="7 8">
    <name type="scientific">Rhizopus stolonifer</name>
    <name type="common">Rhizopus nigricans</name>
    <dbReference type="NCBI Taxonomy" id="4846"/>
    <lineage>
        <taxon>Eukaryota</taxon>
        <taxon>Fungi</taxon>
        <taxon>Fungi incertae sedis</taxon>
        <taxon>Mucoromycota</taxon>
        <taxon>Mucoromycotina</taxon>
        <taxon>Mucoromycetes</taxon>
        <taxon>Mucorales</taxon>
        <taxon>Mucorineae</taxon>
        <taxon>Rhizopodaceae</taxon>
        <taxon>Rhizopus</taxon>
    </lineage>
</organism>
<evidence type="ECO:0000256" key="2">
    <source>
        <dbReference type="ARBA" id="ARBA00010058"/>
    </source>
</evidence>
<reference evidence="7 8" key="1">
    <citation type="journal article" date="2018" name="G3 (Bethesda)">
        <title>Phylogenetic and Phylogenomic Definition of Rhizopus Species.</title>
        <authorList>
            <person name="Gryganskyi A.P."/>
            <person name="Golan J."/>
            <person name="Dolatabadi S."/>
            <person name="Mondo S."/>
            <person name="Robb S."/>
            <person name="Idnurm A."/>
            <person name="Muszewska A."/>
            <person name="Steczkiewicz K."/>
            <person name="Masonjones S."/>
            <person name="Liao H.L."/>
            <person name="Gajdeczka M.T."/>
            <person name="Anike F."/>
            <person name="Vuek A."/>
            <person name="Anishchenko I.M."/>
            <person name="Voigt K."/>
            <person name="de Hoog G.S."/>
            <person name="Smith M.E."/>
            <person name="Heitman J."/>
            <person name="Vilgalys R."/>
            <person name="Stajich J.E."/>
        </authorList>
    </citation>
    <scope>NUCLEOTIDE SEQUENCE [LARGE SCALE GENOMIC DNA]</scope>
    <source>
        <strain evidence="7 8">LSU 92-RS-03</strain>
    </source>
</reference>